<feature type="chain" id="PRO_5047273733" evidence="1">
    <location>
        <begin position="24"/>
        <end position="176"/>
    </location>
</feature>
<evidence type="ECO:0000313" key="3">
    <source>
        <dbReference type="Proteomes" id="UP001213907"/>
    </source>
</evidence>
<proteinExistence type="predicted"/>
<protein>
    <submittedName>
        <fullName evidence="2">DUF992 domain-containing protein</fullName>
    </submittedName>
</protein>
<accession>A0ABY8BMC8</accession>
<evidence type="ECO:0000313" key="2">
    <source>
        <dbReference type="EMBL" id="WEF51140.1"/>
    </source>
</evidence>
<feature type="signal peptide" evidence="1">
    <location>
        <begin position="1"/>
        <end position="23"/>
    </location>
</feature>
<gene>
    <name evidence="2" type="ORF">AFIC_002709</name>
</gene>
<organism evidence="2 3">
    <name type="scientific">Afipia carboxydohydrogena</name>
    <name type="common">Pseudomonas carboxydohydrogena</name>
    <dbReference type="NCBI Taxonomy" id="290"/>
    <lineage>
        <taxon>Bacteria</taxon>
        <taxon>Pseudomonadati</taxon>
        <taxon>Pseudomonadota</taxon>
        <taxon>Alphaproteobacteria</taxon>
        <taxon>Hyphomicrobiales</taxon>
        <taxon>Nitrobacteraceae</taxon>
        <taxon>Afipia</taxon>
    </lineage>
</organism>
<dbReference type="InterPro" id="IPR009333">
    <property type="entry name" value="DUF992"/>
</dbReference>
<sequence length="176" mass="18339">MRLSYLVGAASALLLASFATANAQQGVQVGVLRCHGGPNVGQILTSTTNLDCVFEGRGRRPEGYVATVRRFGVDLGATSQTDFGWRVHAPTVQVGPGDLSGSYAGVGGNAAIGVGGGSNFLVGGSANSFALQPLSLQGQTGLNVSGGIVNLELRPVGYVHRGHAKKRHHRHHRHHR</sequence>
<keyword evidence="3" id="KW-1185">Reference proteome</keyword>
<keyword evidence="1" id="KW-0732">Signal</keyword>
<reference evidence="2 3" key="1">
    <citation type="submission" date="2022-11" db="EMBL/GenBank/DDBJ databases">
        <authorList>
            <person name="Siebert D."/>
            <person name="Busche T."/>
            <person name="Saydam E."/>
            <person name="Kalinowski J."/>
            <person name="Ruckert C."/>
            <person name="Blombach B."/>
        </authorList>
    </citation>
    <scope>NUCLEOTIDE SEQUENCE [LARGE SCALE GENOMIC DNA]</scope>
    <source>
        <strain evidence="2 3">DSM 1083</strain>
    </source>
</reference>
<dbReference type="EMBL" id="CP113162">
    <property type="protein sequence ID" value="WEF51140.1"/>
    <property type="molecule type" value="Genomic_DNA"/>
</dbReference>
<dbReference type="Pfam" id="PF06186">
    <property type="entry name" value="DUF992"/>
    <property type="match status" value="1"/>
</dbReference>
<name>A0ABY8BMC8_AFICR</name>
<dbReference type="RefSeq" id="WP_275246750.1">
    <property type="nucleotide sequence ID" value="NZ_BAABDX010000001.1"/>
</dbReference>
<evidence type="ECO:0000256" key="1">
    <source>
        <dbReference type="SAM" id="SignalP"/>
    </source>
</evidence>
<dbReference type="Proteomes" id="UP001213907">
    <property type="component" value="Chromosome"/>
</dbReference>